<reference evidence="3" key="1">
    <citation type="journal article" date="2012" name="MBio">
        <title>Comparative genome analysis of Trichophyton rubrum and related dermatophytes reveals candidate genes involved in infection.</title>
        <authorList>
            <person name="Martinez D.A."/>
            <person name="Oliver B.G."/>
            <person name="Graeser Y."/>
            <person name="Goldberg J.M."/>
            <person name="Li W."/>
            <person name="Martinez-Rossi N.M."/>
            <person name="Monod M."/>
            <person name="Shelest E."/>
            <person name="Barton R.C."/>
            <person name="Birch E."/>
            <person name="Brakhage A.A."/>
            <person name="Chen Z."/>
            <person name="Gurr S.J."/>
            <person name="Heiman D."/>
            <person name="Heitman J."/>
            <person name="Kosti I."/>
            <person name="Rossi A."/>
            <person name="Saif S."/>
            <person name="Samalova M."/>
            <person name="Saunders C.W."/>
            <person name="Shea T."/>
            <person name="Summerbell R.C."/>
            <person name="Xu J."/>
            <person name="Young S."/>
            <person name="Zeng Q."/>
            <person name="Birren B.W."/>
            <person name="Cuomo C.A."/>
            <person name="White T.C."/>
        </authorList>
    </citation>
    <scope>NUCLEOTIDE SEQUENCE [LARGE SCALE GENOMIC DNA]</scope>
    <source>
        <strain evidence="3">ATCC MYA-4605 / CBS 113480</strain>
    </source>
</reference>
<evidence type="ECO:0000256" key="1">
    <source>
        <dbReference type="SAM" id="MobiDB-lite"/>
    </source>
</evidence>
<sequence length="148" mass="16884">MHKTEPGVCLMVQVMRGSSEERTSIAVRVKNERRNGRSGVPGVVLQLRYPANPRAEWETRQRTNEPQPRATSVSLLTFSASLVDMSLLQQPHRRHQESSTSSRPSMSASQRKWLMENEEVEPCRARFLIENNPRQDRAKSSNQTVVVT</sequence>
<protein>
    <submittedName>
        <fullName evidence="2">Uncharacterized protein</fullName>
    </submittedName>
</protein>
<dbReference type="HOGENOM" id="CLU_1758388_0_0_1"/>
<dbReference type="AlphaFoldDB" id="C5FE64"/>
<dbReference type="EMBL" id="DS995701">
    <property type="protein sequence ID" value="EEQ28098.1"/>
    <property type="molecule type" value="Genomic_DNA"/>
</dbReference>
<evidence type="ECO:0000313" key="3">
    <source>
        <dbReference type="Proteomes" id="UP000002035"/>
    </source>
</evidence>
<dbReference type="RefSeq" id="XP_002850882.1">
    <property type="nucleotide sequence ID" value="XM_002850836.1"/>
</dbReference>
<keyword evidence="3" id="KW-1185">Reference proteome</keyword>
<accession>C5FE64</accession>
<feature type="compositionally biased region" description="Low complexity" evidence="1">
    <location>
        <begin position="98"/>
        <end position="109"/>
    </location>
</feature>
<name>C5FE64_ARTOC</name>
<dbReference type="Proteomes" id="UP000002035">
    <property type="component" value="Unassembled WGS sequence"/>
</dbReference>
<gene>
    <name evidence="2" type="ORF">MCYG_00986</name>
</gene>
<evidence type="ECO:0000313" key="2">
    <source>
        <dbReference type="EMBL" id="EEQ28098.1"/>
    </source>
</evidence>
<feature type="region of interest" description="Disordered" evidence="1">
    <location>
        <begin position="86"/>
        <end position="112"/>
    </location>
</feature>
<organism evidence="2 3">
    <name type="scientific">Arthroderma otae (strain ATCC MYA-4605 / CBS 113480)</name>
    <name type="common">Microsporum canis</name>
    <dbReference type="NCBI Taxonomy" id="554155"/>
    <lineage>
        <taxon>Eukaryota</taxon>
        <taxon>Fungi</taxon>
        <taxon>Dikarya</taxon>
        <taxon>Ascomycota</taxon>
        <taxon>Pezizomycotina</taxon>
        <taxon>Eurotiomycetes</taxon>
        <taxon>Eurotiomycetidae</taxon>
        <taxon>Onygenales</taxon>
        <taxon>Arthrodermataceae</taxon>
        <taxon>Microsporum</taxon>
    </lineage>
</organism>
<proteinExistence type="predicted"/>
<dbReference type="VEuPathDB" id="FungiDB:MCYG_00986"/>
<dbReference type="GeneID" id="9223619"/>